<evidence type="ECO:0000313" key="1">
    <source>
        <dbReference type="EMBL" id="KAG0711572.1"/>
    </source>
</evidence>
<sequence>MCDKCKCLRTAFAKVFPQTQICPQIPNFEHDSYAPTRTVQGTLLAHQWLFLFDQMDFLMTTAIHPFFKLPVVRLLNPEKVDAVKSRLLFEVMEKAVLDTSEGSSPGKKKRMIFSSTVLYHKMNTVQYRTVLYTVAGQRV</sequence>
<dbReference type="OrthoDB" id="8195018at2759"/>
<protein>
    <submittedName>
        <fullName evidence="1">Uncharacterized protein</fullName>
    </submittedName>
</protein>
<dbReference type="EMBL" id="JACEEZ010023221">
    <property type="protein sequence ID" value="KAG0711572.1"/>
    <property type="molecule type" value="Genomic_DNA"/>
</dbReference>
<dbReference type="AlphaFoldDB" id="A0A8J5CKW8"/>
<dbReference type="Proteomes" id="UP000770661">
    <property type="component" value="Unassembled WGS sequence"/>
</dbReference>
<proteinExistence type="predicted"/>
<reference evidence="1" key="1">
    <citation type="submission" date="2020-07" db="EMBL/GenBank/DDBJ databases">
        <title>The High-quality genome of the commercially important snow crab, Chionoecetes opilio.</title>
        <authorList>
            <person name="Jeong J.-H."/>
            <person name="Ryu S."/>
        </authorList>
    </citation>
    <scope>NUCLEOTIDE SEQUENCE</scope>
    <source>
        <strain evidence="1">MADBK_172401_WGS</strain>
        <tissue evidence="1">Digestive gland</tissue>
    </source>
</reference>
<name>A0A8J5CKW8_CHIOP</name>
<gene>
    <name evidence="1" type="ORF">GWK47_020345</name>
</gene>
<accession>A0A8J5CKW8</accession>
<evidence type="ECO:0000313" key="2">
    <source>
        <dbReference type="Proteomes" id="UP000770661"/>
    </source>
</evidence>
<comment type="caution">
    <text evidence="1">The sequence shown here is derived from an EMBL/GenBank/DDBJ whole genome shotgun (WGS) entry which is preliminary data.</text>
</comment>
<keyword evidence="2" id="KW-1185">Reference proteome</keyword>
<organism evidence="1 2">
    <name type="scientific">Chionoecetes opilio</name>
    <name type="common">Atlantic snow crab</name>
    <name type="synonym">Cancer opilio</name>
    <dbReference type="NCBI Taxonomy" id="41210"/>
    <lineage>
        <taxon>Eukaryota</taxon>
        <taxon>Metazoa</taxon>
        <taxon>Ecdysozoa</taxon>
        <taxon>Arthropoda</taxon>
        <taxon>Crustacea</taxon>
        <taxon>Multicrustacea</taxon>
        <taxon>Malacostraca</taxon>
        <taxon>Eumalacostraca</taxon>
        <taxon>Eucarida</taxon>
        <taxon>Decapoda</taxon>
        <taxon>Pleocyemata</taxon>
        <taxon>Brachyura</taxon>
        <taxon>Eubrachyura</taxon>
        <taxon>Majoidea</taxon>
        <taxon>Majidae</taxon>
        <taxon>Chionoecetes</taxon>
    </lineage>
</organism>